<dbReference type="Gene3D" id="1.10.8.100">
    <property type="entry name" value="Ribosomal RNA adenine dimethylase-like, domain 2"/>
    <property type="match status" value="1"/>
</dbReference>
<dbReference type="SMART" id="SM00650">
    <property type="entry name" value="rADc"/>
    <property type="match status" value="1"/>
</dbReference>
<feature type="binding site" evidence="7 8">
    <location>
        <position position="16"/>
    </location>
    <ligand>
        <name>S-adenosyl-L-methionine</name>
        <dbReference type="ChEBI" id="CHEBI:59789"/>
    </ligand>
</feature>
<dbReference type="InterPro" id="IPR029063">
    <property type="entry name" value="SAM-dependent_MTases_sf"/>
</dbReference>
<evidence type="ECO:0000256" key="8">
    <source>
        <dbReference type="PROSITE-ProRule" id="PRU01026"/>
    </source>
</evidence>
<evidence type="ECO:0000256" key="6">
    <source>
        <dbReference type="ARBA" id="ARBA00022884"/>
    </source>
</evidence>
<evidence type="ECO:0000313" key="10">
    <source>
        <dbReference type="EMBL" id="WRP17071.1"/>
    </source>
</evidence>
<dbReference type="InterPro" id="IPR001737">
    <property type="entry name" value="KsgA/Erm"/>
</dbReference>
<feature type="binding site" evidence="7 8">
    <location>
        <position position="64"/>
    </location>
    <ligand>
        <name>S-adenosyl-L-methionine</name>
        <dbReference type="ChEBI" id="CHEBI:59789"/>
    </ligand>
</feature>
<dbReference type="CDD" id="cd02440">
    <property type="entry name" value="AdoMet_MTases"/>
    <property type="match status" value="1"/>
</dbReference>
<accession>A0ABZ1BX17</accession>
<keyword evidence="6 7" id="KW-0694">RNA-binding</keyword>
<dbReference type="Proteomes" id="UP001332192">
    <property type="component" value="Chromosome"/>
</dbReference>
<reference evidence="10 11" key="1">
    <citation type="journal article" date="2024" name="Front. Microbiol.">
        <title>Novel thermophilic genera Geochorda gen. nov. and Carboxydochorda gen. nov. from the deep terrestrial subsurface reveal the ecophysiological diversity in the class Limnochordia.</title>
        <authorList>
            <person name="Karnachuk O.V."/>
            <person name="Lukina A.P."/>
            <person name="Avakyan M.R."/>
            <person name="Kadnikov V.V."/>
            <person name="Begmatov S."/>
            <person name="Beletsky A.V."/>
            <person name="Vlasova K.G."/>
            <person name="Novikov A.A."/>
            <person name="Shcherbakova V.A."/>
            <person name="Mardanov A.V."/>
            <person name="Ravin N.V."/>
        </authorList>
    </citation>
    <scope>NUCLEOTIDE SEQUENCE [LARGE SCALE GENOMIC DNA]</scope>
    <source>
        <strain evidence="10 11">L945</strain>
    </source>
</reference>
<dbReference type="PROSITE" id="PS01131">
    <property type="entry name" value="RRNA_A_DIMETH"/>
    <property type="match status" value="1"/>
</dbReference>
<comment type="catalytic activity">
    <reaction evidence="7">
        <text>adenosine(1518)/adenosine(1519) in 16S rRNA + 4 S-adenosyl-L-methionine = N(6)-dimethyladenosine(1518)/N(6)-dimethyladenosine(1519) in 16S rRNA + 4 S-adenosyl-L-homocysteine + 4 H(+)</text>
        <dbReference type="Rhea" id="RHEA:19609"/>
        <dbReference type="Rhea" id="RHEA-COMP:10232"/>
        <dbReference type="Rhea" id="RHEA-COMP:10233"/>
        <dbReference type="ChEBI" id="CHEBI:15378"/>
        <dbReference type="ChEBI" id="CHEBI:57856"/>
        <dbReference type="ChEBI" id="CHEBI:59789"/>
        <dbReference type="ChEBI" id="CHEBI:74411"/>
        <dbReference type="ChEBI" id="CHEBI:74493"/>
        <dbReference type="EC" id="2.1.1.182"/>
    </reaction>
</comment>
<dbReference type="InterPro" id="IPR011530">
    <property type="entry name" value="rRNA_adenine_dimethylase"/>
</dbReference>
<dbReference type="PROSITE" id="PS51689">
    <property type="entry name" value="SAM_RNA_A_N6_MT"/>
    <property type="match status" value="1"/>
</dbReference>
<dbReference type="NCBIfam" id="TIGR00755">
    <property type="entry name" value="ksgA"/>
    <property type="match status" value="1"/>
</dbReference>
<evidence type="ECO:0000256" key="1">
    <source>
        <dbReference type="ARBA" id="ARBA00022490"/>
    </source>
</evidence>
<feature type="binding site" evidence="7 8">
    <location>
        <position position="18"/>
    </location>
    <ligand>
        <name>S-adenosyl-L-methionine</name>
        <dbReference type="ChEBI" id="CHEBI:59789"/>
    </ligand>
</feature>
<evidence type="ECO:0000256" key="7">
    <source>
        <dbReference type="HAMAP-Rule" id="MF_00607"/>
    </source>
</evidence>
<dbReference type="InterPro" id="IPR020598">
    <property type="entry name" value="rRNA_Ade_methylase_Trfase_N"/>
</dbReference>
<gene>
    <name evidence="7 10" type="primary">rsmA</name>
    <name evidence="7" type="synonym">ksgA</name>
    <name evidence="10" type="ORF">U7230_13430</name>
</gene>
<dbReference type="RefSeq" id="WP_324716343.1">
    <property type="nucleotide sequence ID" value="NZ_CP141615.1"/>
</dbReference>
<dbReference type="PANTHER" id="PTHR11727">
    <property type="entry name" value="DIMETHYLADENOSINE TRANSFERASE"/>
    <property type="match status" value="1"/>
</dbReference>
<dbReference type="EMBL" id="CP141615">
    <property type="protein sequence ID" value="WRP17071.1"/>
    <property type="molecule type" value="Genomic_DNA"/>
</dbReference>
<evidence type="ECO:0000256" key="3">
    <source>
        <dbReference type="ARBA" id="ARBA00022603"/>
    </source>
</evidence>
<feature type="binding site" evidence="7 8">
    <location>
        <position position="112"/>
    </location>
    <ligand>
        <name>S-adenosyl-L-methionine</name>
        <dbReference type="ChEBI" id="CHEBI:59789"/>
    </ligand>
</feature>
<evidence type="ECO:0000259" key="9">
    <source>
        <dbReference type="SMART" id="SM00650"/>
    </source>
</evidence>
<comment type="subcellular location">
    <subcellularLocation>
        <location evidence="7">Cytoplasm</location>
    </subcellularLocation>
</comment>
<sequence>MLGRFELRPRRRLSQHFLVDPRVARRVADAVAPGPADRVLEIGPGLGAITIPLGERAGSVVAVEKDGALARALAWVLREHQLHAPGGPVRVVAADVLTLSLERIAPSLVAGNLPYAITSPLLLALARSRAFARAVVMVQKEVADRLVAPPGSGAYGSLTVAVAAHVRVRRLFDVSRRCFFPPPEVDSTVMSLEPHEGRPGALLGEALETVLRAAFGQRRKTLRNALATLDLAPYDAAELLRRAGIDGGLRAEALDVPAFVRLAAALLQLRASQP</sequence>
<keyword evidence="1 7" id="KW-0963">Cytoplasm</keyword>
<keyword evidence="2 7" id="KW-0698">rRNA processing</keyword>
<keyword evidence="11" id="KW-1185">Reference proteome</keyword>
<evidence type="ECO:0000256" key="2">
    <source>
        <dbReference type="ARBA" id="ARBA00022552"/>
    </source>
</evidence>
<keyword evidence="5 7" id="KW-0949">S-adenosyl-L-methionine</keyword>
<protein>
    <recommendedName>
        <fullName evidence="7">Ribosomal RNA small subunit methyltransferase A</fullName>
        <ecNumber evidence="7">2.1.1.182</ecNumber>
    </recommendedName>
    <alternativeName>
        <fullName evidence="7">16S rRNA (adenine(1518)-N(6)/adenine(1519)-N(6))-dimethyltransferase</fullName>
    </alternativeName>
    <alternativeName>
        <fullName evidence="7">16S rRNA dimethyladenosine transferase</fullName>
    </alternativeName>
    <alternativeName>
        <fullName evidence="7">16S rRNA dimethylase</fullName>
    </alternativeName>
    <alternativeName>
        <fullName evidence="7">S-adenosylmethionine-6-N', N'-adenosyl(rRNA) dimethyltransferase</fullName>
    </alternativeName>
</protein>
<name>A0ABZ1BX17_9FIRM</name>
<comment type="similarity">
    <text evidence="7">Belongs to the class I-like SAM-binding methyltransferase superfamily. rRNA adenine N(6)-methyltransferase family. RsmA subfamily.</text>
</comment>
<feature type="binding site" evidence="7 8">
    <location>
        <position position="95"/>
    </location>
    <ligand>
        <name>S-adenosyl-L-methionine</name>
        <dbReference type="ChEBI" id="CHEBI:59789"/>
    </ligand>
</feature>
<dbReference type="PANTHER" id="PTHR11727:SF7">
    <property type="entry name" value="DIMETHYLADENOSINE TRANSFERASE-RELATED"/>
    <property type="match status" value="1"/>
</dbReference>
<dbReference type="SUPFAM" id="SSF53335">
    <property type="entry name" value="S-adenosyl-L-methionine-dependent methyltransferases"/>
    <property type="match status" value="1"/>
</dbReference>
<comment type="function">
    <text evidence="7">Specifically dimethylates two adjacent adenosines (A1518 and A1519) in the loop of a conserved hairpin near the 3'-end of 16S rRNA in the 30S particle. May play a critical role in biogenesis of 30S subunits.</text>
</comment>
<dbReference type="GO" id="GO:0052908">
    <property type="term" value="F:16S rRNA (adenine(1518)-N(6)/adenine(1519)-N(6))-dimethyltransferase activity"/>
    <property type="evidence" value="ECO:0007669"/>
    <property type="project" value="UniProtKB-EC"/>
</dbReference>
<dbReference type="InterPro" id="IPR020596">
    <property type="entry name" value="rRNA_Ade_Mease_Trfase_CS"/>
</dbReference>
<dbReference type="Gene3D" id="3.40.50.150">
    <property type="entry name" value="Vaccinia Virus protein VP39"/>
    <property type="match status" value="1"/>
</dbReference>
<keyword evidence="3 7" id="KW-0489">Methyltransferase</keyword>
<keyword evidence="4 7" id="KW-0808">Transferase</keyword>
<dbReference type="Pfam" id="PF00398">
    <property type="entry name" value="RrnaAD"/>
    <property type="match status" value="1"/>
</dbReference>
<dbReference type="EC" id="2.1.1.182" evidence="7"/>
<organism evidence="10 11">
    <name type="scientific">Carboxydichorda subterranea</name>
    <dbReference type="NCBI Taxonomy" id="3109565"/>
    <lineage>
        <taxon>Bacteria</taxon>
        <taxon>Bacillati</taxon>
        <taxon>Bacillota</taxon>
        <taxon>Limnochordia</taxon>
        <taxon>Limnochordales</taxon>
        <taxon>Geochordaceae</taxon>
        <taxon>Carboxydichorda</taxon>
    </lineage>
</organism>
<feature type="binding site" evidence="7 8">
    <location>
        <position position="43"/>
    </location>
    <ligand>
        <name>S-adenosyl-L-methionine</name>
        <dbReference type="ChEBI" id="CHEBI:59789"/>
    </ligand>
</feature>
<evidence type="ECO:0000256" key="4">
    <source>
        <dbReference type="ARBA" id="ARBA00022679"/>
    </source>
</evidence>
<proteinExistence type="inferred from homology"/>
<dbReference type="HAMAP" id="MF_00607">
    <property type="entry name" value="16SrRNA_methyltr_A"/>
    <property type="match status" value="1"/>
</dbReference>
<evidence type="ECO:0000256" key="5">
    <source>
        <dbReference type="ARBA" id="ARBA00022691"/>
    </source>
</evidence>
<dbReference type="InterPro" id="IPR023165">
    <property type="entry name" value="rRNA_Ade_diMease-like_C"/>
</dbReference>
<feature type="domain" description="Ribosomal RNA adenine methylase transferase N-terminal" evidence="9">
    <location>
        <begin position="23"/>
        <end position="196"/>
    </location>
</feature>
<evidence type="ECO:0000313" key="11">
    <source>
        <dbReference type="Proteomes" id="UP001332192"/>
    </source>
</evidence>